<name>A0A8J7MU57_9RHOB</name>
<dbReference type="Proteomes" id="UP000619033">
    <property type="component" value="Unassembled WGS sequence"/>
</dbReference>
<evidence type="ECO:0000256" key="1">
    <source>
        <dbReference type="SAM" id="SignalP"/>
    </source>
</evidence>
<proteinExistence type="predicted"/>
<organism evidence="2 3">
    <name type="scientific">Fuscibacter oryzae</name>
    <dbReference type="NCBI Taxonomy" id="2803939"/>
    <lineage>
        <taxon>Bacteria</taxon>
        <taxon>Pseudomonadati</taxon>
        <taxon>Pseudomonadota</taxon>
        <taxon>Alphaproteobacteria</taxon>
        <taxon>Rhodobacterales</taxon>
        <taxon>Paracoccaceae</taxon>
        <taxon>Fuscibacter</taxon>
    </lineage>
</organism>
<evidence type="ECO:0000313" key="3">
    <source>
        <dbReference type="Proteomes" id="UP000619033"/>
    </source>
</evidence>
<dbReference type="EMBL" id="JAESVP010000009">
    <property type="protein sequence ID" value="MBL4929662.1"/>
    <property type="molecule type" value="Genomic_DNA"/>
</dbReference>
<accession>A0A8J7MU57</accession>
<feature type="signal peptide" evidence="1">
    <location>
        <begin position="1"/>
        <end position="19"/>
    </location>
</feature>
<comment type="caution">
    <text evidence="2">The sequence shown here is derived from an EMBL/GenBank/DDBJ whole genome shotgun (WGS) entry which is preliminary data.</text>
</comment>
<keyword evidence="1" id="KW-0732">Signal</keyword>
<protein>
    <submittedName>
        <fullName evidence="2">Uncharacterized protein</fullName>
    </submittedName>
</protein>
<evidence type="ECO:0000313" key="2">
    <source>
        <dbReference type="EMBL" id="MBL4929662.1"/>
    </source>
</evidence>
<dbReference type="AlphaFoldDB" id="A0A8J7MU57"/>
<keyword evidence="3" id="KW-1185">Reference proteome</keyword>
<sequence length="244" mass="26856">MRNVMILALAMVAPAAARAGSFTPPQGCTTHLTVQSRGCYVANYYTCEADPKGDQWRADFDQEGMFFLSHIDSETQWVESIEMNPTVTQRLDPGAKDPASFSNLLTTGRDDFNFSLSKDNGEHSNVAGYDQLTGKTAVINGVTLEETQYEYAETDDAGTVLRKSRGHEYISRDWRLFFSGHSEWWDGANWQPLEGSPAAFILPGEKGFAATQPIFDCDAQMSALEVPMLHRAALSVAPSASPKE</sequence>
<dbReference type="RefSeq" id="WP_202662213.1">
    <property type="nucleotide sequence ID" value="NZ_JAESVP010000009.1"/>
</dbReference>
<feature type="chain" id="PRO_5035232737" evidence="1">
    <location>
        <begin position="20"/>
        <end position="244"/>
    </location>
</feature>
<reference evidence="2" key="1">
    <citation type="submission" date="2021-01" db="EMBL/GenBank/DDBJ databases">
        <title>Genome seq and assembly of Tabrizicola sp. KVB23.</title>
        <authorList>
            <person name="Chhetri G."/>
        </authorList>
    </citation>
    <scope>NUCLEOTIDE SEQUENCE</scope>
    <source>
        <strain evidence="2">KVB23</strain>
    </source>
</reference>
<gene>
    <name evidence="2" type="ORF">JI744_16270</name>
</gene>